<evidence type="ECO:0000313" key="1">
    <source>
        <dbReference type="EMBL" id="TCT13935.1"/>
    </source>
</evidence>
<sequence>MYKNYYFDLYGTLVDVVTNENKDEVWEKMILYYGYYGAVYTPEEMKDIFDKTKKKLLGLSSGPVPTINIEDVFYKLFKNKDIKPKKKYTKSVAKAFRMLTTESIHLIDGTREVLEKLKEDNKNVYIISNDQSLYGLSELKLLGVDKYFDDYYFASDMGISMPDENFMKKVLDESKGKAKESLIISNNLDKVIKSSSKMDSVFLYDTEDINVKNVSKYTIEKNNIRNILKVID</sequence>
<dbReference type="SUPFAM" id="SSF56784">
    <property type="entry name" value="HAD-like"/>
    <property type="match status" value="1"/>
</dbReference>
<dbReference type="Pfam" id="PF00702">
    <property type="entry name" value="Hydrolase"/>
    <property type="match status" value="1"/>
</dbReference>
<dbReference type="InterPro" id="IPR023214">
    <property type="entry name" value="HAD_sf"/>
</dbReference>
<dbReference type="RefSeq" id="WP_132252743.1">
    <property type="nucleotide sequence ID" value="NZ_SMAL01000007.1"/>
</dbReference>
<dbReference type="Gene3D" id="3.40.50.1000">
    <property type="entry name" value="HAD superfamily/HAD-like"/>
    <property type="match status" value="1"/>
</dbReference>
<accession>A0A4R3MKD9</accession>
<comment type="caution">
    <text evidence="1">The sequence shown here is derived from an EMBL/GenBank/DDBJ whole genome shotgun (WGS) entry which is preliminary data.</text>
</comment>
<dbReference type="InterPro" id="IPR036412">
    <property type="entry name" value="HAD-like_sf"/>
</dbReference>
<gene>
    <name evidence="1" type="ORF">EDC18_1073</name>
</gene>
<dbReference type="InterPro" id="IPR050155">
    <property type="entry name" value="HAD-like_hydrolase_sf"/>
</dbReference>
<keyword evidence="2" id="KW-1185">Reference proteome</keyword>
<dbReference type="GO" id="GO:0005829">
    <property type="term" value="C:cytosol"/>
    <property type="evidence" value="ECO:0007669"/>
    <property type="project" value="TreeGrafter"/>
</dbReference>
<protein>
    <submittedName>
        <fullName evidence="1">Putative hydrolase of the HAD superfamily</fullName>
    </submittedName>
</protein>
<name>A0A4R3MKD9_9FIRM</name>
<organism evidence="1 2">
    <name type="scientific">Natranaerovirga pectinivora</name>
    <dbReference type="NCBI Taxonomy" id="682400"/>
    <lineage>
        <taxon>Bacteria</taxon>
        <taxon>Bacillati</taxon>
        <taxon>Bacillota</taxon>
        <taxon>Clostridia</taxon>
        <taxon>Lachnospirales</taxon>
        <taxon>Natranaerovirgaceae</taxon>
        <taxon>Natranaerovirga</taxon>
    </lineage>
</organism>
<reference evidence="1 2" key="1">
    <citation type="submission" date="2019-03" db="EMBL/GenBank/DDBJ databases">
        <title>Genomic Encyclopedia of Type Strains, Phase IV (KMG-IV): sequencing the most valuable type-strain genomes for metagenomic binning, comparative biology and taxonomic classification.</title>
        <authorList>
            <person name="Goeker M."/>
        </authorList>
    </citation>
    <scope>NUCLEOTIDE SEQUENCE [LARGE SCALE GENOMIC DNA]</scope>
    <source>
        <strain evidence="1 2">DSM 24629</strain>
    </source>
</reference>
<keyword evidence="1" id="KW-0378">Hydrolase</keyword>
<dbReference type="PANTHER" id="PTHR43434:SF1">
    <property type="entry name" value="PHOSPHOGLYCOLATE PHOSPHATASE"/>
    <property type="match status" value="1"/>
</dbReference>
<evidence type="ECO:0000313" key="2">
    <source>
        <dbReference type="Proteomes" id="UP000294902"/>
    </source>
</evidence>
<dbReference type="GO" id="GO:0006281">
    <property type="term" value="P:DNA repair"/>
    <property type="evidence" value="ECO:0007669"/>
    <property type="project" value="TreeGrafter"/>
</dbReference>
<dbReference type="PANTHER" id="PTHR43434">
    <property type="entry name" value="PHOSPHOGLYCOLATE PHOSPHATASE"/>
    <property type="match status" value="1"/>
</dbReference>
<dbReference type="Gene3D" id="1.10.150.520">
    <property type="match status" value="1"/>
</dbReference>
<proteinExistence type="predicted"/>
<dbReference type="GO" id="GO:0008967">
    <property type="term" value="F:phosphoglycolate phosphatase activity"/>
    <property type="evidence" value="ECO:0007669"/>
    <property type="project" value="TreeGrafter"/>
</dbReference>
<dbReference type="AlphaFoldDB" id="A0A4R3MKD9"/>
<dbReference type="EMBL" id="SMAL01000007">
    <property type="protein sequence ID" value="TCT13935.1"/>
    <property type="molecule type" value="Genomic_DNA"/>
</dbReference>
<dbReference type="OrthoDB" id="264363at2"/>
<dbReference type="Proteomes" id="UP000294902">
    <property type="component" value="Unassembled WGS sequence"/>
</dbReference>